<evidence type="ECO:0000256" key="1">
    <source>
        <dbReference type="ARBA" id="ARBA00023002"/>
    </source>
</evidence>
<protein>
    <recommendedName>
        <fullName evidence="2">Cysteine-rich domain-containing protein</fullName>
    </recommendedName>
</protein>
<comment type="caution">
    <text evidence="3">The sequence shown here is derived from an EMBL/GenBank/DDBJ whole genome shotgun (WGS) entry which is preliminary data.</text>
</comment>
<sequence>HDLDFLYLIRNDVLNTLKFDLKGLKVAVHYGCHYLNLSRDKKTTRSYLGSKTKLEELITLFGGIPVDYQEKESCCGWGASQLLINPREAHKITYNKLKSAENVGADFLLMPCPTCLYTLSKPEYRQNIEKWFGEKLEIPTIHLNELISILRGCEEERCISLTRKTPRLEEIFEIITEDK</sequence>
<evidence type="ECO:0000313" key="3">
    <source>
        <dbReference type="EMBL" id="GAH71337.1"/>
    </source>
</evidence>
<name>X1HPB4_9ZZZZ</name>
<proteinExistence type="predicted"/>
<reference evidence="3" key="1">
    <citation type="journal article" date="2014" name="Front. Microbiol.">
        <title>High frequency of phylogenetically diverse reductive dehalogenase-homologous genes in deep subseafloor sedimentary metagenomes.</title>
        <authorList>
            <person name="Kawai M."/>
            <person name="Futagami T."/>
            <person name="Toyoda A."/>
            <person name="Takaki Y."/>
            <person name="Nishi S."/>
            <person name="Hori S."/>
            <person name="Arai W."/>
            <person name="Tsubouchi T."/>
            <person name="Morono Y."/>
            <person name="Uchiyama I."/>
            <person name="Ito T."/>
            <person name="Fujiyama A."/>
            <person name="Inagaki F."/>
            <person name="Takami H."/>
        </authorList>
    </citation>
    <scope>NUCLEOTIDE SEQUENCE</scope>
    <source>
        <strain evidence="3">Expedition CK06-06</strain>
    </source>
</reference>
<dbReference type="GO" id="GO:0016491">
    <property type="term" value="F:oxidoreductase activity"/>
    <property type="evidence" value="ECO:0007669"/>
    <property type="project" value="UniProtKB-KW"/>
</dbReference>
<feature type="domain" description="Cysteine-rich" evidence="2">
    <location>
        <begin position="26"/>
        <end position="119"/>
    </location>
</feature>
<dbReference type="InterPro" id="IPR051278">
    <property type="entry name" value="HdrB/HdrD_reductase"/>
</dbReference>
<dbReference type="PANTHER" id="PTHR42947:SF1">
    <property type="entry name" value="COB--COM HETERODISULFIDE REDUCTASE SUBUNIT B 1"/>
    <property type="match status" value="1"/>
</dbReference>
<dbReference type="InterPro" id="IPR004017">
    <property type="entry name" value="Cys_rich_dom"/>
</dbReference>
<organism evidence="3">
    <name type="scientific">marine sediment metagenome</name>
    <dbReference type="NCBI Taxonomy" id="412755"/>
    <lineage>
        <taxon>unclassified sequences</taxon>
        <taxon>metagenomes</taxon>
        <taxon>ecological metagenomes</taxon>
    </lineage>
</organism>
<gene>
    <name evidence="3" type="ORF">S03H2_43555</name>
</gene>
<dbReference type="PANTHER" id="PTHR42947">
    <property type="entry name" value="COB--COM HETERODISULFIDE REDUCTASE SUBUNIT B 1"/>
    <property type="match status" value="1"/>
</dbReference>
<dbReference type="EMBL" id="BARU01027180">
    <property type="protein sequence ID" value="GAH71337.1"/>
    <property type="molecule type" value="Genomic_DNA"/>
</dbReference>
<evidence type="ECO:0000259" key="2">
    <source>
        <dbReference type="Pfam" id="PF02754"/>
    </source>
</evidence>
<keyword evidence="1" id="KW-0560">Oxidoreductase</keyword>
<dbReference type="Pfam" id="PF02754">
    <property type="entry name" value="CCG"/>
    <property type="match status" value="1"/>
</dbReference>
<accession>X1HPB4</accession>
<feature type="non-terminal residue" evidence="3">
    <location>
        <position position="1"/>
    </location>
</feature>
<dbReference type="AlphaFoldDB" id="X1HPB4"/>